<dbReference type="Proteomes" id="UP000308600">
    <property type="component" value="Unassembled WGS sequence"/>
</dbReference>
<sequence>MSSTGRTQGVPHSIRAYTLVQLSQLRFWNIRHNTFAAFRTLIHSPSDGSGVFGEVRSRHCMEPANEDVEGWVASKDSLRLVISTSNLNRYSKLSSRFFRVNTDFLDKEWQHPLKSVLLWLVPRNLTSWGPIWIFHRLPSVSVCLYIYRKGIERHPESSCTSMIGRRQRQIRGIWTPSKRIL</sequence>
<proteinExistence type="predicted"/>
<gene>
    <name evidence="1" type="ORF">BDN72DRAFT_959575</name>
</gene>
<dbReference type="EMBL" id="ML208331">
    <property type="protein sequence ID" value="TFK69379.1"/>
    <property type="molecule type" value="Genomic_DNA"/>
</dbReference>
<keyword evidence="2" id="KW-1185">Reference proteome</keyword>
<accession>A0ACD3AVS8</accession>
<evidence type="ECO:0000313" key="1">
    <source>
        <dbReference type="EMBL" id="TFK69379.1"/>
    </source>
</evidence>
<organism evidence="1 2">
    <name type="scientific">Pluteus cervinus</name>
    <dbReference type="NCBI Taxonomy" id="181527"/>
    <lineage>
        <taxon>Eukaryota</taxon>
        <taxon>Fungi</taxon>
        <taxon>Dikarya</taxon>
        <taxon>Basidiomycota</taxon>
        <taxon>Agaricomycotina</taxon>
        <taxon>Agaricomycetes</taxon>
        <taxon>Agaricomycetidae</taxon>
        <taxon>Agaricales</taxon>
        <taxon>Pluteineae</taxon>
        <taxon>Pluteaceae</taxon>
        <taxon>Pluteus</taxon>
    </lineage>
</organism>
<name>A0ACD3AVS8_9AGAR</name>
<evidence type="ECO:0000313" key="2">
    <source>
        <dbReference type="Proteomes" id="UP000308600"/>
    </source>
</evidence>
<reference evidence="1 2" key="1">
    <citation type="journal article" date="2019" name="Nat. Ecol. Evol.">
        <title>Megaphylogeny resolves global patterns of mushroom evolution.</title>
        <authorList>
            <person name="Varga T."/>
            <person name="Krizsan K."/>
            <person name="Foldi C."/>
            <person name="Dima B."/>
            <person name="Sanchez-Garcia M."/>
            <person name="Sanchez-Ramirez S."/>
            <person name="Szollosi G.J."/>
            <person name="Szarkandi J.G."/>
            <person name="Papp V."/>
            <person name="Albert L."/>
            <person name="Andreopoulos W."/>
            <person name="Angelini C."/>
            <person name="Antonin V."/>
            <person name="Barry K.W."/>
            <person name="Bougher N.L."/>
            <person name="Buchanan P."/>
            <person name="Buyck B."/>
            <person name="Bense V."/>
            <person name="Catcheside P."/>
            <person name="Chovatia M."/>
            <person name="Cooper J."/>
            <person name="Damon W."/>
            <person name="Desjardin D."/>
            <person name="Finy P."/>
            <person name="Geml J."/>
            <person name="Haridas S."/>
            <person name="Hughes K."/>
            <person name="Justo A."/>
            <person name="Karasinski D."/>
            <person name="Kautmanova I."/>
            <person name="Kiss B."/>
            <person name="Kocsube S."/>
            <person name="Kotiranta H."/>
            <person name="LaButti K.M."/>
            <person name="Lechner B.E."/>
            <person name="Liimatainen K."/>
            <person name="Lipzen A."/>
            <person name="Lukacs Z."/>
            <person name="Mihaltcheva S."/>
            <person name="Morgado L.N."/>
            <person name="Niskanen T."/>
            <person name="Noordeloos M.E."/>
            <person name="Ohm R.A."/>
            <person name="Ortiz-Santana B."/>
            <person name="Ovrebo C."/>
            <person name="Racz N."/>
            <person name="Riley R."/>
            <person name="Savchenko A."/>
            <person name="Shiryaev A."/>
            <person name="Soop K."/>
            <person name="Spirin V."/>
            <person name="Szebenyi C."/>
            <person name="Tomsovsky M."/>
            <person name="Tulloss R.E."/>
            <person name="Uehling J."/>
            <person name="Grigoriev I.V."/>
            <person name="Vagvolgyi C."/>
            <person name="Papp T."/>
            <person name="Martin F.M."/>
            <person name="Miettinen O."/>
            <person name="Hibbett D.S."/>
            <person name="Nagy L.G."/>
        </authorList>
    </citation>
    <scope>NUCLEOTIDE SEQUENCE [LARGE SCALE GENOMIC DNA]</scope>
    <source>
        <strain evidence="1 2">NL-1719</strain>
    </source>
</reference>
<protein>
    <submittedName>
        <fullName evidence="1">Uncharacterized protein</fullName>
    </submittedName>
</protein>